<feature type="signal peptide" evidence="1">
    <location>
        <begin position="1"/>
        <end position="21"/>
    </location>
</feature>
<dbReference type="Gene3D" id="1.10.238.20">
    <property type="entry name" value="Pheromone/general odorant binding protein domain"/>
    <property type="match status" value="1"/>
</dbReference>
<name>A0A1L3KPS0_9CUCU</name>
<dbReference type="EMBL" id="KX814423">
    <property type="protein sequence ID" value="APG79364.1"/>
    <property type="molecule type" value="mRNA"/>
</dbReference>
<dbReference type="InterPro" id="IPR006170">
    <property type="entry name" value="PBP/GOBP"/>
</dbReference>
<dbReference type="InterPro" id="IPR036728">
    <property type="entry name" value="PBP_GOBP_sf"/>
</dbReference>
<protein>
    <submittedName>
        <fullName evidence="2">Pheromone binding protein 3</fullName>
    </submittedName>
</protein>
<dbReference type="SUPFAM" id="SSF47565">
    <property type="entry name" value="Insect pheromone/odorant-binding proteins"/>
    <property type="match status" value="1"/>
</dbReference>
<dbReference type="Pfam" id="PF01395">
    <property type="entry name" value="PBP_GOBP"/>
    <property type="match status" value="1"/>
</dbReference>
<evidence type="ECO:0000313" key="2">
    <source>
        <dbReference type="EMBL" id="APG79364.1"/>
    </source>
</evidence>
<proteinExistence type="evidence at transcript level"/>
<dbReference type="AlphaFoldDB" id="A0A1L3KPS0"/>
<sequence>MKNSLIGAFVLCTWLLDYVQLAPPPTFQLPSEEERNRIALKCIDEVMIEKNIIEEVLKTQVLPHDDQKYKKFLECSYRKQGFLSLDGSRMLYDNLFLFLSEFYEIEDLDALQHCKFIKSKDAGDLCFQNLSCILDALRTVETLNGEDENNVQ</sequence>
<keyword evidence="1" id="KW-0732">Signal</keyword>
<evidence type="ECO:0000256" key="1">
    <source>
        <dbReference type="SAM" id="SignalP"/>
    </source>
</evidence>
<reference evidence="2" key="1">
    <citation type="submission" date="2016-09" db="EMBL/GenBank/DDBJ databases">
        <title>The developmental transcriptome of the bamboo snout beetle Cyrtotrachelus buqueti and insights into pheromone-binding proteins.</title>
        <authorList>
            <person name="Su T."/>
            <person name="Yang H."/>
        </authorList>
    </citation>
    <scope>NUCLEOTIDE SEQUENCE</scope>
</reference>
<organism evidence="2">
    <name type="scientific">Cyrtotrachelus buqueti</name>
    <dbReference type="NCBI Taxonomy" id="1892066"/>
    <lineage>
        <taxon>Eukaryota</taxon>
        <taxon>Metazoa</taxon>
        <taxon>Ecdysozoa</taxon>
        <taxon>Arthropoda</taxon>
        <taxon>Hexapoda</taxon>
        <taxon>Insecta</taxon>
        <taxon>Pterygota</taxon>
        <taxon>Neoptera</taxon>
        <taxon>Endopterygota</taxon>
        <taxon>Coleoptera</taxon>
        <taxon>Polyphaga</taxon>
        <taxon>Cucujiformia</taxon>
        <taxon>Curculionidae</taxon>
        <taxon>Dryophthorinae</taxon>
        <taxon>Cyrtotrachelus</taxon>
    </lineage>
</organism>
<dbReference type="CDD" id="cd23992">
    <property type="entry name" value="PBP_GOBP"/>
    <property type="match status" value="1"/>
</dbReference>
<dbReference type="SMR" id="A0A1L3KPS0"/>
<gene>
    <name evidence="2" type="primary">PBP3</name>
</gene>
<feature type="chain" id="PRO_5012543776" evidence="1">
    <location>
        <begin position="22"/>
        <end position="152"/>
    </location>
</feature>
<dbReference type="GO" id="GO:0005549">
    <property type="term" value="F:odorant binding"/>
    <property type="evidence" value="ECO:0007669"/>
    <property type="project" value="InterPro"/>
</dbReference>
<accession>A0A1L3KPS0</accession>